<keyword evidence="2" id="KW-0732">Signal</keyword>
<dbReference type="HOGENOM" id="CLU_1033667_0_0_6"/>
<dbReference type="AlphaFoldDB" id="Q0A8G4"/>
<proteinExistence type="predicted"/>
<reference evidence="4" key="1">
    <citation type="submission" date="2006-08" db="EMBL/GenBank/DDBJ databases">
        <title>Complete sequence of Alkalilimnicola ehrilichei MLHE-1.</title>
        <authorList>
            <person name="Copeland A."/>
            <person name="Lucas S."/>
            <person name="Lapidus A."/>
            <person name="Barry K."/>
            <person name="Detter J.C."/>
            <person name="Glavina del Rio T."/>
            <person name="Hammon N."/>
            <person name="Israni S."/>
            <person name="Dalin E."/>
            <person name="Tice H."/>
            <person name="Pitluck S."/>
            <person name="Sims D."/>
            <person name="Brettin T."/>
            <person name="Bruce D."/>
            <person name="Han C."/>
            <person name="Tapia R."/>
            <person name="Gilna P."/>
            <person name="Schmutz J."/>
            <person name="Larimer F."/>
            <person name="Land M."/>
            <person name="Hauser L."/>
            <person name="Kyrpides N."/>
            <person name="Mikhailova N."/>
            <person name="Oremland R.S."/>
            <person name="Hoeft S.E."/>
            <person name="Switzer-Blum J."/>
            <person name="Kulp T."/>
            <person name="King G."/>
            <person name="Tabita R."/>
            <person name="Witte B."/>
            <person name="Santini J.M."/>
            <person name="Basu P."/>
            <person name="Hollibaugh J.T."/>
            <person name="Xie G."/>
            <person name="Stolz J.F."/>
            <person name="Richardson P."/>
        </authorList>
    </citation>
    <scope>NUCLEOTIDE SEQUENCE [LARGE SCALE GENOMIC DNA]</scope>
    <source>
        <strain evidence="4">ATCC BAA-1101 / DSM 17681 / MLHE-1</strain>
    </source>
</reference>
<name>Q0A8G4_ALKEH</name>
<keyword evidence="4" id="KW-1185">Reference proteome</keyword>
<dbReference type="Proteomes" id="UP000001962">
    <property type="component" value="Chromosome"/>
</dbReference>
<sequence length="270" mass="29895">MQRSVTLTLGATLSASWLLLAGGQALADSRAVYQTDDGELTVEYRDADNLRIGIPGPERQFLMITDGQAYVVARDDDGWYAIDADQLRDLSGQTGSAAEDVRVEPLDEQVRVAGFTGARYRLEKGDSWAGEWEVVDEVVLTDDARLRDIGEAFQRIGELFEVIEQEAEVVGIGRVDMSEYTLLRSSDMELSGFSGDSLPDHTFSLPPNVRHRDLVAERQEGRDEAPGDDEPGWLTRQIRGTGEDARDDAAGETRGEVRDRVREGVRSLFD</sequence>
<feature type="compositionally biased region" description="Basic and acidic residues" evidence="1">
    <location>
        <begin position="241"/>
        <end position="258"/>
    </location>
</feature>
<feature type="region of interest" description="Disordered" evidence="1">
    <location>
        <begin position="218"/>
        <end position="258"/>
    </location>
</feature>
<dbReference type="KEGG" id="aeh:Mlg_1524"/>
<organism evidence="3 4">
    <name type="scientific">Alkalilimnicola ehrlichii (strain ATCC BAA-1101 / DSM 17681 / MLHE-1)</name>
    <dbReference type="NCBI Taxonomy" id="187272"/>
    <lineage>
        <taxon>Bacteria</taxon>
        <taxon>Pseudomonadati</taxon>
        <taxon>Pseudomonadota</taxon>
        <taxon>Gammaproteobacteria</taxon>
        <taxon>Chromatiales</taxon>
        <taxon>Ectothiorhodospiraceae</taxon>
        <taxon>Alkalilimnicola</taxon>
    </lineage>
</organism>
<dbReference type="EMBL" id="CP000453">
    <property type="protein sequence ID" value="ABI56873.1"/>
    <property type="molecule type" value="Genomic_DNA"/>
</dbReference>
<evidence type="ECO:0000256" key="1">
    <source>
        <dbReference type="SAM" id="MobiDB-lite"/>
    </source>
</evidence>
<gene>
    <name evidence="3" type="ordered locus">Mlg_1524</name>
</gene>
<accession>Q0A8G4</accession>
<evidence type="ECO:0000256" key="2">
    <source>
        <dbReference type="SAM" id="SignalP"/>
    </source>
</evidence>
<protein>
    <recommendedName>
        <fullName evidence="5">DUF4412 domain-containing protein</fullName>
    </recommendedName>
</protein>
<evidence type="ECO:0000313" key="4">
    <source>
        <dbReference type="Proteomes" id="UP000001962"/>
    </source>
</evidence>
<dbReference type="RefSeq" id="WP_011629268.1">
    <property type="nucleotide sequence ID" value="NC_008340.1"/>
</dbReference>
<evidence type="ECO:0008006" key="5">
    <source>
        <dbReference type="Google" id="ProtNLM"/>
    </source>
</evidence>
<evidence type="ECO:0000313" key="3">
    <source>
        <dbReference type="EMBL" id="ABI56873.1"/>
    </source>
</evidence>
<feature type="signal peptide" evidence="2">
    <location>
        <begin position="1"/>
        <end position="27"/>
    </location>
</feature>
<dbReference type="OrthoDB" id="5794179at2"/>
<feature type="chain" id="PRO_5004168115" description="DUF4412 domain-containing protein" evidence="2">
    <location>
        <begin position="28"/>
        <end position="270"/>
    </location>
</feature>